<dbReference type="SUPFAM" id="SSF54368">
    <property type="entry name" value="Glutamine synthetase, N-terminal domain"/>
    <property type="match status" value="1"/>
</dbReference>
<proteinExistence type="inferred from homology"/>
<feature type="domain" description="GS catalytic" evidence="8">
    <location>
        <begin position="107"/>
        <end position="439"/>
    </location>
</feature>
<keyword evidence="2" id="KW-0436">Ligase</keyword>
<dbReference type="GO" id="GO:0006542">
    <property type="term" value="P:glutamine biosynthetic process"/>
    <property type="evidence" value="ECO:0007669"/>
    <property type="project" value="InterPro"/>
</dbReference>
<evidence type="ECO:0000256" key="1">
    <source>
        <dbReference type="ARBA" id="ARBA00009897"/>
    </source>
</evidence>
<dbReference type="OrthoDB" id="9807095at2"/>
<dbReference type="PANTHER" id="PTHR43785">
    <property type="entry name" value="GAMMA-GLUTAMYLPUTRESCINE SYNTHETASE"/>
    <property type="match status" value="1"/>
</dbReference>
<dbReference type="SUPFAM" id="SSF55931">
    <property type="entry name" value="Glutamine synthetase/guanido kinase"/>
    <property type="match status" value="1"/>
</dbReference>
<dbReference type="PANTHER" id="PTHR43785:SF12">
    <property type="entry name" value="TYPE-1 GLUTAMINE SYNTHETASE 2"/>
    <property type="match status" value="1"/>
</dbReference>
<dbReference type="Proteomes" id="UP000092971">
    <property type="component" value="Chromosome"/>
</dbReference>
<dbReference type="PROSITE" id="PS51987">
    <property type="entry name" value="GS_CATALYTIC"/>
    <property type="match status" value="1"/>
</dbReference>
<dbReference type="EMBL" id="CP014672">
    <property type="protein sequence ID" value="ANW99082.1"/>
    <property type="molecule type" value="Genomic_DNA"/>
</dbReference>
<dbReference type="GO" id="GO:0004356">
    <property type="term" value="F:glutamine synthetase activity"/>
    <property type="evidence" value="ECO:0007669"/>
    <property type="project" value="InterPro"/>
</dbReference>
<dbReference type="InterPro" id="IPR036651">
    <property type="entry name" value="Gln_synt_N_sf"/>
</dbReference>
<dbReference type="AlphaFoldDB" id="A0A1B1YE89"/>
<dbReference type="Pfam" id="PF03951">
    <property type="entry name" value="Gln-synt_N"/>
    <property type="match status" value="1"/>
</dbReference>
<dbReference type="Gene3D" id="3.10.20.70">
    <property type="entry name" value="Glutamine synthetase, N-terminal domain"/>
    <property type="match status" value="1"/>
</dbReference>
<feature type="domain" description="GS beta-grasp" evidence="7">
    <location>
        <begin position="15"/>
        <end position="100"/>
    </location>
</feature>
<name>A0A1B1YE89_THEST</name>
<keyword evidence="3" id="KW-0547">Nucleotide-binding</keyword>
<dbReference type="SMART" id="SM01230">
    <property type="entry name" value="Gln-synt_C"/>
    <property type="match status" value="1"/>
</dbReference>
<organism evidence="9 10">
    <name type="scientific">Thermoclostridium stercorarium subsp. thermolacticum DSM 2910</name>
    <dbReference type="NCBI Taxonomy" id="1121336"/>
    <lineage>
        <taxon>Bacteria</taxon>
        <taxon>Bacillati</taxon>
        <taxon>Bacillota</taxon>
        <taxon>Clostridia</taxon>
        <taxon>Eubacteriales</taxon>
        <taxon>Oscillospiraceae</taxon>
        <taxon>Thermoclostridium</taxon>
    </lineage>
</organism>
<dbReference type="InterPro" id="IPR008146">
    <property type="entry name" value="Gln_synth_cat_dom"/>
</dbReference>
<protein>
    <submittedName>
        <fullName evidence="9">Glutamine synthetase</fullName>
    </submittedName>
</protein>
<keyword evidence="4" id="KW-0067">ATP-binding</keyword>
<evidence type="ECO:0000256" key="4">
    <source>
        <dbReference type="ARBA" id="ARBA00022840"/>
    </source>
</evidence>
<dbReference type="InterPro" id="IPR014746">
    <property type="entry name" value="Gln_synth/guanido_kin_cat_dom"/>
</dbReference>
<evidence type="ECO:0000313" key="10">
    <source>
        <dbReference type="Proteomes" id="UP000092971"/>
    </source>
</evidence>
<dbReference type="RefSeq" id="WP_054632751.1">
    <property type="nucleotide sequence ID" value="NZ_CP014672.1"/>
</dbReference>
<evidence type="ECO:0000256" key="6">
    <source>
        <dbReference type="RuleBase" id="RU000384"/>
    </source>
</evidence>
<accession>A0A1B1YE89</accession>
<evidence type="ECO:0000259" key="7">
    <source>
        <dbReference type="PROSITE" id="PS51986"/>
    </source>
</evidence>
<dbReference type="Pfam" id="PF00120">
    <property type="entry name" value="Gln-synt_C"/>
    <property type="match status" value="1"/>
</dbReference>
<dbReference type="Gene3D" id="3.30.590.10">
    <property type="entry name" value="Glutamine synthetase/guanido kinase, catalytic domain"/>
    <property type="match status" value="1"/>
</dbReference>
<dbReference type="PROSITE" id="PS51986">
    <property type="entry name" value="GS_BETA_GRASP"/>
    <property type="match status" value="1"/>
</dbReference>
<evidence type="ECO:0000313" key="9">
    <source>
        <dbReference type="EMBL" id="ANW99082.1"/>
    </source>
</evidence>
<comment type="similarity">
    <text evidence="1 5 6">Belongs to the glutamine synthetase family.</text>
</comment>
<sequence>MLTTVDEVLDFIKDNDVKFIRLSFCDLLGRQKNISVMPDELPRAFEHGIPFDAHAISGFNDITKSDLLLVPDPTTLSVLPWRPQQGRVVRFYCSIKNPDGSVFWGDTREILKSVVNKFSQKGYTCMIGAECEFYLFKTDENGEPTTKPFDNGGYLDVSPLDKGENVRREICLCLEEMGIRPETSHHEQGPGQNEIDFKFSDAVNSADNLITFKQVVRSIAARNGLFASFAPKPLPGKSGSGLHINISLMKNGQNIFRLGEKEDSKIPESFVAGVLQKITEITAFLNPIPNSYERLGYFEAPKYVSWSYGNRSQLVRIPAAQKDRRRMELRSPDPATNPYLAFALIIGAGMYGIENNLELPESINVDLYSADESITGKLPRLPENLEEALRLAEKSDLVRSILNERVIERFVELKTKELKEYDRAEDKYGHFIENYFRVI</sequence>
<dbReference type="InterPro" id="IPR008147">
    <property type="entry name" value="Gln_synt_N"/>
</dbReference>
<evidence type="ECO:0000256" key="5">
    <source>
        <dbReference type="PROSITE-ProRule" id="PRU01330"/>
    </source>
</evidence>
<gene>
    <name evidence="9" type="ORF">CSTERTH_08600</name>
</gene>
<evidence type="ECO:0000259" key="8">
    <source>
        <dbReference type="PROSITE" id="PS51987"/>
    </source>
</evidence>
<evidence type="ECO:0000256" key="3">
    <source>
        <dbReference type="ARBA" id="ARBA00022741"/>
    </source>
</evidence>
<reference evidence="9 10" key="1">
    <citation type="submission" date="2016-02" db="EMBL/GenBank/DDBJ databases">
        <title>Comparison of Clostridium stercorarium subspecies using comparative genomics and transcriptomics.</title>
        <authorList>
            <person name="Schellenberg J."/>
            <person name="Thallinger G."/>
            <person name="Levin D.B."/>
            <person name="Zhang X."/>
            <person name="Alvare G."/>
            <person name="Fristensky B."/>
            <person name="Sparling R."/>
        </authorList>
    </citation>
    <scope>NUCLEOTIDE SEQUENCE [LARGE SCALE GENOMIC DNA]</scope>
    <source>
        <strain evidence="9 10">DSM 2910</strain>
    </source>
</reference>
<evidence type="ECO:0000256" key="2">
    <source>
        <dbReference type="ARBA" id="ARBA00022598"/>
    </source>
</evidence>
<dbReference type="GO" id="GO:0005524">
    <property type="term" value="F:ATP binding"/>
    <property type="evidence" value="ECO:0007669"/>
    <property type="project" value="UniProtKB-KW"/>
</dbReference>